<feature type="compositionally biased region" description="Low complexity" evidence="3">
    <location>
        <begin position="754"/>
        <end position="793"/>
    </location>
</feature>
<protein>
    <recommendedName>
        <fullName evidence="5">Alginate lyase domain-containing protein</fullName>
    </recommendedName>
</protein>
<reference evidence="6" key="1">
    <citation type="submission" date="2021-01" db="EMBL/GenBank/DDBJ databases">
        <authorList>
            <person name="Corre E."/>
            <person name="Pelletier E."/>
            <person name="Niang G."/>
            <person name="Scheremetjew M."/>
            <person name="Finn R."/>
            <person name="Kale V."/>
            <person name="Holt S."/>
            <person name="Cochrane G."/>
            <person name="Meng A."/>
            <person name="Brown T."/>
            <person name="Cohen L."/>
        </authorList>
    </citation>
    <scope>NUCLEOTIDE SEQUENCE</scope>
    <source>
        <strain evidence="6">CCMP3105</strain>
    </source>
</reference>
<organism evidence="6">
    <name type="scientific">Alexandrium monilatum</name>
    <dbReference type="NCBI Taxonomy" id="311494"/>
    <lineage>
        <taxon>Eukaryota</taxon>
        <taxon>Sar</taxon>
        <taxon>Alveolata</taxon>
        <taxon>Dinophyceae</taxon>
        <taxon>Gonyaulacales</taxon>
        <taxon>Pyrocystaceae</taxon>
        <taxon>Alexandrium</taxon>
    </lineage>
</organism>
<gene>
    <name evidence="6" type="ORF">AMON00008_LOCUS64973</name>
</gene>
<evidence type="ECO:0000256" key="2">
    <source>
        <dbReference type="ARBA" id="ARBA00023239"/>
    </source>
</evidence>
<dbReference type="Pfam" id="PF05426">
    <property type="entry name" value="Alginate_lyase"/>
    <property type="match status" value="1"/>
</dbReference>
<feature type="signal peptide" evidence="4">
    <location>
        <begin position="1"/>
        <end position="22"/>
    </location>
</feature>
<evidence type="ECO:0000256" key="4">
    <source>
        <dbReference type="SAM" id="SignalP"/>
    </source>
</evidence>
<keyword evidence="2" id="KW-0456">Lyase</keyword>
<evidence type="ECO:0000256" key="1">
    <source>
        <dbReference type="ARBA" id="ARBA00022729"/>
    </source>
</evidence>
<evidence type="ECO:0000259" key="5">
    <source>
        <dbReference type="Pfam" id="PF05426"/>
    </source>
</evidence>
<dbReference type="PRINTS" id="PR01217">
    <property type="entry name" value="PRICHEXTENSN"/>
</dbReference>
<dbReference type="AlphaFoldDB" id="A0A7S4WF98"/>
<sequence length="861" mass="92071">MGGPCRAACTLAFLLPAWAVLAGPSCESGACSDQDSAASASLLQTKGNKERFASVSLNEEGVSELHGDSSADALDPSKAASWAVTPDTRSRCRYVTRVNGPASMTECRVKCSRDGMNVFTARIKGGSLRNCYCRRCSPSQADGRLASKQPDGGGRYETHVLVRGSSTSSTTAATASSTSGSPTAAVTTSSTSSPPGTTGSGAATSTPAGGAALPRTVFWDANNLVAVRALLAEPRPPPAWAATALRHLVQAAEERMSFPPGRSVSRRGPWSPAMKSSTPPSGDKRDFYSTSIYAWPCDVSCSKAARSGYAGFTSRQCNWPTRRYTDACGPDGKPWVVHDGFSNKRHIEDIDMLILTIDGLEVLSLAFWYSQEAKYAESALGLLRTYFLDPSTGLKPNLDYSEAVPGYREGSPSGMEVGNYRWNTRLLDSVELLRTSPAWTATDAARWGAWLRAWLEYLHTSDFARTEEKKETNNHCTWILVHKLAVAYALGNSSVGLQTLRGVRSGIAGSLVNQITRDGAMPQELKRTLGATYTRMNLKGLFYLGVVAQRCCAAWGCDPSFAWDWAWEAPRPSSPGSWVVTPGKVSKCPHASNIRSPRSVEECRAKCKREGSNTFAARWRGDGSLGDCSCRRCAPVTTGMLVDEPKNGNSYEAHVFQAPPEEGRGSVRKALDFVLPYAAGQKRFSLGNTRGHDASKPWAGLAPVLRLAAWIYSSRKYEELIPQLAVERGEDFAQTWPRDFFNLLWPPLGALGASTTAAPRPPTSTAAPRPPASTAAPRPTSTSGSSQPTSTAPRPGGTTAAPRPTSTGGSSRPTSTTPPPPPSPPPGPAPPCPDASKTKAEVGTLARKLRDIAQRLKDLAR</sequence>
<dbReference type="EMBL" id="HBNR01090511">
    <property type="protein sequence ID" value="CAE4669440.1"/>
    <property type="molecule type" value="Transcribed_RNA"/>
</dbReference>
<feature type="region of interest" description="Disordered" evidence="3">
    <location>
        <begin position="754"/>
        <end position="841"/>
    </location>
</feature>
<feature type="compositionally biased region" description="Low complexity" evidence="3">
    <location>
        <begin position="802"/>
        <end position="815"/>
    </location>
</feature>
<feature type="region of interest" description="Disordered" evidence="3">
    <location>
        <begin position="257"/>
        <end position="282"/>
    </location>
</feature>
<keyword evidence="1 4" id="KW-0732">Signal</keyword>
<dbReference type="GO" id="GO:0016829">
    <property type="term" value="F:lyase activity"/>
    <property type="evidence" value="ECO:0007669"/>
    <property type="project" value="UniProtKB-KW"/>
</dbReference>
<accession>A0A7S4WF98</accession>
<proteinExistence type="predicted"/>
<dbReference type="SUPFAM" id="SSF48230">
    <property type="entry name" value="Chondroitin AC/alginate lyase"/>
    <property type="match status" value="1"/>
</dbReference>
<feature type="domain" description="Alginate lyase" evidence="5">
    <location>
        <begin position="275"/>
        <end position="550"/>
    </location>
</feature>
<feature type="chain" id="PRO_5031270644" description="Alginate lyase domain-containing protein" evidence="4">
    <location>
        <begin position="23"/>
        <end position="861"/>
    </location>
</feature>
<feature type="compositionally biased region" description="Pro residues" evidence="3">
    <location>
        <begin position="816"/>
        <end position="833"/>
    </location>
</feature>
<dbReference type="InterPro" id="IPR008929">
    <property type="entry name" value="Chondroitin_lyas"/>
</dbReference>
<name>A0A7S4WF98_9DINO</name>
<feature type="region of interest" description="Disordered" evidence="3">
    <location>
        <begin position="164"/>
        <end position="208"/>
    </location>
</feature>
<dbReference type="InterPro" id="IPR008397">
    <property type="entry name" value="Alginate_lyase_dom"/>
</dbReference>
<evidence type="ECO:0000256" key="3">
    <source>
        <dbReference type="SAM" id="MobiDB-lite"/>
    </source>
</evidence>
<evidence type="ECO:0000313" key="6">
    <source>
        <dbReference type="EMBL" id="CAE4669440.1"/>
    </source>
</evidence>
<dbReference type="Gene3D" id="1.50.10.100">
    <property type="entry name" value="Chondroitin AC/alginate lyase"/>
    <property type="match status" value="1"/>
</dbReference>